<dbReference type="GO" id="GO:0043001">
    <property type="term" value="P:Golgi to plasma membrane protein transport"/>
    <property type="evidence" value="ECO:0007669"/>
    <property type="project" value="TreeGrafter"/>
</dbReference>
<gene>
    <name evidence="2" type="ORF">OBBRIDRAFT_750584</name>
</gene>
<dbReference type="PANTHER" id="PTHR13465:SF2">
    <property type="entry name" value="PHAGOSOME ASSEMBLY FACTOR 1"/>
    <property type="match status" value="1"/>
</dbReference>
<comment type="similarity">
    <text evidence="1">Belongs to the PHAF1 family.</text>
</comment>
<dbReference type="InterPro" id="IPR039156">
    <property type="entry name" value="PHAF1/BROMI"/>
</dbReference>
<dbReference type="AlphaFoldDB" id="A0A8E2DML3"/>
<proteinExistence type="inferred from homology"/>
<name>A0A8E2DML3_9APHY</name>
<organism evidence="2 3">
    <name type="scientific">Obba rivulosa</name>
    <dbReference type="NCBI Taxonomy" id="1052685"/>
    <lineage>
        <taxon>Eukaryota</taxon>
        <taxon>Fungi</taxon>
        <taxon>Dikarya</taxon>
        <taxon>Basidiomycota</taxon>
        <taxon>Agaricomycotina</taxon>
        <taxon>Agaricomycetes</taxon>
        <taxon>Polyporales</taxon>
        <taxon>Gelatoporiaceae</taxon>
        <taxon>Obba</taxon>
    </lineage>
</organism>
<dbReference type="EMBL" id="KV722362">
    <property type="protein sequence ID" value="OCH92937.1"/>
    <property type="molecule type" value="Genomic_DNA"/>
</dbReference>
<keyword evidence="3" id="KW-1185">Reference proteome</keyword>
<evidence type="ECO:0000313" key="2">
    <source>
        <dbReference type="EMBL" id="OCH92937.1"/>
    </source>
</evidence>
<dbReference type="GO" id="GO:0005802">
    <property type="term" value="C:trans-Golgi network"/>
    <property type="evidence" value="ECO:0007669"/>
    <property type="project" value="TreeGrafter"/>
</dbReference>
<dbReference type="Proteomes" id="UP000250043">
    <property type="component" value="Unassembled WGS sequence"/>
</dbReference>
<dbReference type="OrthoDB" id="411211at2759"/>
<protein>
    <submittedName>
        <fullName evidence="2">UPF0183-domain-containing protein</fullName>
    </submittedName>
</protein>
<dbReference type="Pfam" id="PF03676">
    <property type="entry name" value="PHAF1"/>
    <property type="match status" value="1"/>
</dbReference>
<accession>A0A8E2DML3</accession>
<dbReference type="PANTHER" id="PTHR13465">
    <property type="entry name" value="UPF0183 PROTEIN"/>
    <property type="match status" value="1"/>
</dbReference>
<sequence length="378" mass="42745">MSSALEVDIRPGSGLGPFEIGMSLWNVLDMLRRMQHAFPLVDVKYDPDTATTPVLLHVRPHLDLLFAGYHQRLHTICVRKLRDSSPPITLKYKEYTLSSPEEVLRRLGVNRTFGPTYPGDDLRYPGVSFSFDEDGRGEALKGLKSPDDRTQEVKRVIITQKNPEGGRQDALDEVSECEAMVGEIEKAIVKVHDGITLHFHPSISPPVRIRLGDSTAQDLVCDLGPPLRVHYKEDDRMTIHSRSSDREADADTDYFYNYLQHGIDFLISGSTHTVRKIILHSNIPGSPLFQRYKRCPWEIEGRPEDNEDETPPRMRFCDRADQIRHFLGPDQSPPSMLLDRTDDEEALTLPGSITRLVGYDGLILETTESAQVVSVTLF</sequence>
<dbReference type="InterPro" id="IPR005373">
    <property type="entry name" value="PHAF1"/>
</dbReference>
<evidence type="ECO:0000256" key="1">
    <source>
        <dbReference type="ARBA" id="ARBA00024339"/>
    </source>
</evidence>
<evidence type="ECO:0000313" key="3">
    <source>
        <dbReference type="Proteomes" id="UP000250043"/>
    </source>
</evidence>
<reference evidence="2 3" key="1">
    <citation type="submission" date="2016-07" db="EMBL/GenBank/DDBJ databases">
        <title>Draft genome of the white-rot fungus Obba rivulosa 3A-2.</title>
        <authorList>
            <consortium name="DOE Joint Genome Institute"/>
            <person name="Miettinen O."/>
            <person name="Riley R."/>
            <person name="Acob R."/>
            <person name="Barry K."/>
            <person name="Cullen D."/>
            <person name="De Vries R."/>
            <person name="Hainaut M."/>
            <person name="Hatakka A."/>
            <person name="Henrissat B."/>
            <person name="Hilden K."/>
            <person name="Kuo R."/>
            <person name="Labutti K."/>
            <person name="Lipzen A."/>
            <person name="Makela M.R."/>
            <person name="Sandor L."/>
            <person name="Spatafora J.W."/>
            <person name="Grigoriev I.V."/>
            <person name="Hibbett D.S."/>
        </authorList>
    </citation>
    <scope>NUCLEOTIDE SEQUENCE [LARGE SCALE GENOMIC DNA]</scope>
    <source>
        <strain evidence="2 3">3A-2</strain>
    </source>
</reference>